<protein>
    <submittedName>
        <fullName evidence="2">Transposase (26)</fullName>
    </submittedName>
</protein>
<name>I3E679_BACMT</name>
<gene>
    <name evidence="2" type="ORF">PB1_03645</name>
</gene>
<dbReference type="PATRIC" id="fig|997296.3.peg.797"/>
<dbReference type="EMBL" id="AFEU01000001">
    <property type="protein sequence ID" value="EIJ82000.1"/>
    <property type="molecule type" value="Genomic_DNA"/>
</dbReference>
<dbReference type="InterPro" id="IPR027417">
    <property type="entry name" value="P-loop_NTPase"/>
</dbReference>
<evidence type="ECO:0000313" key="2">
    <source>
        <dbReference type="EMBL" id="EIJ82000.1"/>
    </source>
</evidence>
<dbReference type="Gene3D" id="3.40.50.300">
    <property type="entry name" value="P-loop containing nucleotide triphosphate hydrolases"/>
    <property type="match status" value="1"/>
</dbReference>
<organism evidence="2 3">
    <name type="scientific">Bacillus methanolicus PB1</name>
    <dbReference type="NCBI Taxonomy" id="997296"/>
    <lineage>
        <taxon>Bacteria</taxon>
        <taxon>Bacillati</taxon>
        <taxon>Bacillota</taxon>
        <taxon>Bacilli</taxon>
        <taxon>Bacillales</taxon>
        <taxon>Bacillaceae</taxon>
        <taxon>Bacillus</taxon>
    </lineage>
</organism>
<evidence type="ECO:0000313" key="3">
    <source>
        <dbReference type="Proteomes" id="UP000010523"/>
    </source>
</evidence>
<feature type="domain" description="IstB-like ATP-binding" evidence="1">
    <location>
        <begin position="3"/>
        <end position="55"/>
    </location>
</feature>
<proteinExistence type="predicted"/>
<evidence type="ECO:0000259" key="1">
    <source>
        <dbReference type="Pfam" id="PF01695"/>
    </source>
</evidence>
<accession>I3E679</accession>
<reference evidence="2 3" key="1">
    <citation type="journal article" date="2012" name="Appl. Environ. Microbiol.">
        <title>Genome Sequence of Thermotolerant Bacillus methanolicus: Features and Regulation Related to Methylotrophy and Production of L-Lysine and L-Glutamate from Methanol.</title>
        <authorList>
            <person name="Heggeset T.M."/>
            <person name="Krog A."/>
            <person name="Balzer S."/>
            <person name="Wentzel A."/>
            <person name="Ellingsen T.E."/>
            <person name="Brautaset T."/>
        </authorList>
    </citation>
    <scope>NUCLEOTIDE SEQUENCE [LARGE SCALE GENOMIC DNA]</scope>
    <source>
        <strain evidence="2 3">PB1</strain>
    </source>
</reference>
<dbReference type="Pfam" id="PF01695">
    <property type="entry name" value="IstB_IS21"/>
    <property type="match status" value="1"/>
</dbReference>
<sequence length="60" mass="7068">MCYETRSLIVTTNLQFGQWNHVFGDPILTEAVIDRLIHHSHLLFFNGDSRRLRDSILQNK</sequence>
<dbReference type="AlphaFoldDB" id="I3E679"/>
<dbReference type="GO" id="GO:0005524">
    <property type="term" value="F:ATP binding"/>
    <property type="evidence" value="ECO:0007669"/>
    <property type="project" value="InterPro"/>
</dbReference>
<comment type="caution">
    <text evidence="2">The sequence shown here is derived from an EMBL/GenBank/DDBJ whole genome shotgun (WGS) entry which is preliminary data.</text>
</comment>
<keyword evidence="3" id="KW-1185">Reference proteome</keyword>
<dbReference type="InterPro" id="IPR002611">
    <property type="entry name" value="IstB_ATP-bd"/>
</dbReference>
<dbReference type="eggNOG" id="COG1484">
    <property type="taxonomic scope" value="Bacteria"/>
</dbReference>
<dbReference type="STRING" id="997296.PB1_03645"/>
<dbReference type="Proteomes" id="UP000010523">
    <property type="component" value="Unassembled WGS sequence"/>
</dbReference>